<evidence type="ECO:0000313" key="4">
    <source>
        <dbReference type="Proteomes" id="UP001139505"/>
    </source>
</evidence>
<dbReference type="EMBL" id="BFCH01000018">
    <property type="protein sequence ID" value="GBG38682.1"/>
    <property type="molecule type" value="Genomic_DNA"/>
</dbReference>
<dbReference type="Proteomes" id="UP000245060">
    <property type="component" value="Unassembled WGS sequence"/>
</dbReference>
<protein>
    <submittedName>
        <fullName evidence="2">Uncharacterized protein</fullName>
    </submittedName>
</protein>
<comment type="caution">
    <text evidence="2">The sequence shown here is derived from an EMBL/GenBank/DDBJ whole genome shotgun (WGS) entry which is preliminary data.</text>
</comment>
<reference evidence="2" key="4">
    <citation type="submission" date="2022-04" db="EMBL/GenBank/DDBJ databases">
        <authorList>
            <person name="Komine T."/>
            <person name="Fukano H."/>
            <person name="Wada S."/>
        </authorList>
    </citation>
    <scope>NUCLEOTIDE SEQUENCE</scope>
    <source>
        <strain evidence="2">NJB18185</strain>
    </source>
</reference>
<evidence type="ECO:0000313" key="2">
    <source>
        <dbReference type="EMBL" id="GKU70932.1"/>
    </source>
</evidence>
<evidence type="ECO:0000313" key="1">
    <source>
        <dbReference type="EMBL" id="GBG38682.1"/>
    </source>
</evidence>
<gene>
    <name evidence="1" type="ORF">MmonteBS_30540</name>
    <name evidence="2" type="ORF">NJB18185_07090</name>
</gene>
<dbReference type="AlphaFoldDB" id="A0AA37UN28"/>
<reference evidence="2" key="3">
    <citation type="journal article" date="2022" name="Microbiol. Resour. Announc.">
        <title>Draft Genome Sequences of Eight Mycobacterium montefiorense Strains Isolated from Salamanders in Captivity.</title>
        <authorList>
            <person name="Komine T."/>
            <person name="Ihara H."/>
            <person name="Fukano H."/>
            <person name="Hoshino Y."/>
            <person name="Kurata O."/>
            <person name="Wada S."/>
        </authorList>
    </citation>
    <scope>NUCLEOTIDE SEQUENCE</scope>
    <source>
        <strain evidence="2">NJB18185</strain>
    </source>
</reference>
<dbReference type="Proteomes" id="UP001139505">
    <property type="component" value="Unassembled WGS sequence"/>
</dbReference>
<reference evidence="1" key="1">
    <citation type="journal article" date="2018" name="Genome Announc.">
        <title>Draft Genome Sequence of Mycobacterium montefiorense Isolated from Japanese Black Salamander (Hynobius nigrescens).</title>
        <authorList>
            <person name="Fukano H."/>
            <person name="Yoshida M."/>
            <person name="Shimizu A."/>
            <person name="Iwao H."/>
            <person name="Katayama Y."/>
            <person name="Omatsu T."/>
            <person name="Mizutani T."/>
            <person name="Kurata O."/>
            <person name="Wada S."/>
            <person name="Hoshino Y."/>
        </authorList>
    </citation>
    <scope>NUCLEOTIDE SEQUENCE</scope>
    <source>
        <strain evidence="1">BS</strain>
    </source>
</reference>
<evidence type="ECO:0000313" key="3">
    <source>
        <dbReference type="Proteomes" id="UP000245060"/>
    </source>
</evidence>
<proteinExistence type="predicted"/>
<name>A0AA37UN28_9MYCO</name>
<dbReference type="EMBL" id="BQYH01000005">
    <property type="protein sequence ID" value="GKU70932.1"/>
    <property type="molecule type" value="Genomic_DNA"/>
</dbReference>
<organism evidence="2 4">
    <name type="scientific">Mycobacterium montefiorense</name>
    <dbReference type="NCBI Taxonomy" id="154654"/>
    <lineage>
        <taxon>Bacteria</taxon>
        <taxon>Bacillati</taxon>
        <taxon>Actinomycetota</taxon>
        <taxon>Actinomycetes</taxon>
        <taxon>Mycobacteriales</taxon>
        <taxon>Mycobacteriaceae</taxon>
        <taxon>Mycobacterium</taxon>
        <taxon>Mycobacterium simiae complex</taxon>
    </lineage>
</organism>
<reference evidence="3" key="2">
    <citation type="submission" date="2018-04" db="EMBL/GenBank/DDBJ databases">
        <title>Draft genome sequence of Mycobacterium montefiorense isolated from Japanese black salamander.</title>
        <authorList>
            <person name="Fukano H."/>
            <person name="Yoshida M."/>
            <person name="Shimizu A."/>
            <person name="Iwao H."/>
            <person name="Kurata O."/>
            <person name="Katayama Y."/>
            <person name="Omatsu T."/>
            <person name="Mizutani T."/>
            <person name="Wada S."/>
            <person name="Hoshino Y."/>
        </authorList>
    </citation>
    <scope>NUCLEOTIDE SEQUENCE [LARGE SCALE GENOMIC DNA]</scope>
    <source>
        <strain evidence="3">BS</strain>
    </source>
</reference>
<sequence>MPDEFLTPPILGDDAGPWILVHAEMEASDIATGRSTYGLFNTVLVDKADLSRLIEAFNALPHPGRDPIDVPGDYYIFAGEIPWHHRFAAPESGLGVDDIYMEEFGAREGTLQFERLSHSFIWENYHSHENQANGYVPSRLFSDRFDLRSIPAGFDHVEPSGASAARCFSAPIGFKPDDEILYLRDDLVRQYAGDRAIVTLAFGERRTQFTWPERPVGSIKRAYIDHENVWRLVKVH</sequence>
<keyword evidence="3" id="KW-1185">Reference proteome</keyword>
<dbReference type="RefSeq" id="WP_108923111.1">
    <property type="nucleotide sequence ID" value="NZ_BFCH01000018.1"/>
</dbReference>
<accession>A0AA37UN28</accession>